<keyword evidence="2" id="KW-0677">Repeat</keyword>
<dbReference type="PROSITE" id="PS00479">
    <property type="entry name" value="ZF_DAG_PE_1"/>
    <property type="match status" value="1"/>
</dbReference>
<dbReference type="InterPro" id="IPR004146">
    <property type="entry name" value="DC1"/>
</dbReference>
<dbReference type="PROSITE" id="PS50081">
    <property type="entry name" value="ZF_DAG_PE_2"/>
    <property type="match status" value="1"/>
</dbReference>
<dbReference type="SMART" id="SM00109">
    <property type="entry name" value="C1"/>
    <property type="match status" value="3"/>
</dbReference>
<dbReference type="SUPFAM" id="SSF57889">
    <property type="entry name" value="Cysteine-rich domain"/>
    <property type="match status" value="5"/>
</dbReference>
<evidence type="ECO:0000256" key="3">
    <source>
        <dbReference type="ARBA" id="ARBA00022833"/>
    </source>
</evidence>
<dbReference type="Proteomes" id="UP001358586">
    <property type="component" value="Chromosome 13"/>
</dbReference>
<evidence type="ECO:0000259" key="5">
    <source>
        <dbReference type="PROSITE" id="PS50081"/>
    </source>
</evidence>
<name>A0ABR0MA07_GOSAR</name>
<proteinExistence type="predicted"/>
<dbReference type="Gene3D" id="3.30.60.20">
    <property type="match status" value="1"/>
</dbReference>
<comment type="caution">
    <text evidence="6">The sequence shown here is derived from an EMBL/GenBank/DDBJ whole genome shotgun (WGS) entry which is preliminary data.</text>
</comment>
<sequence length="756" mass="87272">MEIQRIIQLSSLIEEGNRERWHERKEIQHVIHRHPLSFIEEGIRMRWCEACLGSLTGPTYGCISCEYFIHKSCLDEQKAEVQCFFHPFPLTISTRAFGSSCFVCFKTIASNFVYKCKLSRFQTHVECALKPMVEYSDEECTIQHFTHAHPLKLVDSNQKDEVICSIWEELCSSSSSSSSTYGCMECKFFLHKSCMKSIPRKLTNHYIHPCTLIFITDPYVSDECGFCGERIVPGMKFSCGPCVFDLHVKCALFPTIDSDDAKEIQHFTHPHTLALVQNDEEYGSEHRCVACAQICLAPAPTFRCSRSCNHFFLHKSCGVKLFYNSVNFKHPFHPEHPLTIKSLPYNDHIRTCDACCRGIDSTLLTYSCRKSECKFNLHLDCYKLLPSITFSGHQHLLTLFEKTADLSCHLCFVNCCNFVLRCVPCDINMHLQCLPSAPKKIQHKSHLHPLILTKSPFEYELTSYEEEDEFYCDVCEQKRNQKELIYYCEECKFIAEVKCVLSEVLLEGIPKDNIGGTEIQKWHVKILYEKCTKLRERREELEAKMKQLKGELDDVTKQTEKTKNLLLVRLRGGEYKGMVSSMFGGVLIRSDLWLRTLMCPKANHRIFNEECTIQHFTHAHPLKLVDSNQKDEVICSICQELCSSSFPTYSCLECEFFLHKSCMKSIPRQLINHHIHPCTLIFITCPYEYDECDCCGEHIVLGMKFCCDICDLNLHVKCALFPTIDSEDAKEIQHFSHPHTLTIVQNDEEYAVNLVV</sequence>
<dbReference type="Pfam" id="PF03107">
    <property type="entry name" value="C1_2"/>
    <property type="match status" value="5"/>
</dbReference>
<feature type="domain" description="Phorbol-ester/DAG-type" evidence="5">
    <location>
        <begin position="619"/>
        <end position="670"/>
    </location>
</feature>
<dbReference type="InterPro" id="IPR046349">
    <property type="entry name" value="C1-like_sf"/>
</dbReference>
<evidence type="ECO:0000256" key="1">
    <source>
        <dbReference type="ARBA" id="ARBA00022723"/>
    </source>
</evidence>
<keyword evidence="1" id="KW-0479">Metal-binding</keyword>
<keyword evidence="7" id="KW-1185">Reference proteome</keyword>
<reference evidence="6 7" key="1">
    <citation type="submission" date="2023-03" db="EMBL/GenBank/DDBJ databases">
        <title>WGS of Gossypium arboreum.</title>
        <authorList>
            <person name="Yu D."/>
        </authorList>
    </citation>
    <scope>NUCLEOTIDE SEQUENCE [LARGE SCALE GENOMIC DNA]</scope>
    <source>
        <tissue evidence="6">Leaf</tissue>
    </source>
</reference>
<protein>
    <recommendedName>
        <fullName evidence="5">Phorbol-ester/DAG-type domain-containing protein</fullName>
    </recommendedName>
</protein>
<accession>A0ABR0MA07</accession>
<dbReference type="PANTHER" id="PTHR46288:SF70">
    <property type="entry name" value="CYSTEINE_HISTIDINE-RICH C1 DOMAIN FAMILY PROTEIN"/>
    <property type="match status" value="1"/>
</dbReference>
<evidence type="ECO:0000313" key="6">
    <source>
        <dbReference type="EMBL" id="KAK5770131.1"/>
    </source>
</evidence>
<evidence type="ECO:0000256" key="2">
    <source>
        <dbReference type="ARBA" id="ARBA00022737"/>
    </source>
</evidence>
<dbReference type="InterPro" id="IPR002219">
    <property type="entry name" value="PKC_DAG/PE"/>
</dbReference>
<dbReference type="EMBL" id="JARKNE010000013">
    <property type="protein sequence ID" value="KAK5770131.1"/>
    <property type="molecule type" value="Genomic_DNA"/>
</dbReference>
<gene>
    <name evidence="6" type="ORF">PVK06_046281</name>
</gene>
<keyword evidence="3" id="KW-0862">Zinc</keyword>
<evidence type="ECO:0000256" key="4">
    <source>
        <dbReference type="SAM" id="Coils"/>
    </source>
</evidence>
<evidence type="ECO:0000313" key="7">
    <source>
        <dbReference type="Proteomes" id="UP001358586"/>
    </source>
</evidence>
<organism evidence="6 7">
    <name type="scientific">Gossypium arboreum</name>
    <name type="common">Tree cotton</name>
    <name type="synonym">Gossypium nanking</name>
    <dbReference type="NCBI Taxonomy" id="29729"/>
    <lineage>
        <taxon>Eukaryota</taxon>
        <taxon>Viridiplantae</taxon>
        <taxon>Streptophyta</taxon>
        <taxon>Embryophyta</taxon>
        <taxon>Tracheophyta</taxon>
        <taxon>Spermatophyta</taxon>
        <taxon>Magnoliopsida</taxon>
        <taxon>eudicotyledons</taxon>
        <taxon>Gunneridae</taxon>
        <taxon>Pentapetalae</taxon>
        <taxon>rosids</taxon>
        <taxon>malvids</taxon>
        <taxon>Malvales</taxon>
        <taxon>Malvaceae</taxon>
        <taxon>Malvoideae</taxon>
        <taxon>Gossypium</taxon>
    </lineage>
</organism>
<feature type="coiled-coil region" evidence="4">
    <location>
        <begin position="524"/>
        <end position="565"/>
    </location>
</feature>
<dbReference type="PANTHER" id="PTHR46288">
    <property type="entry name" value="PHORBOL-ESTER/DAG-TYPE DOMAIN-CONTAINING PROTEIN"/>
    <property type="match status" value="1"/>
</dbReference>
<keyword evidence="4" id="KW-0175">Coiled coil</keyword>